<evidence type="ECO:0000313" key="1">
    <source>
        <dbReference type="EMBL" id="UWZ72802.1"/>
    </source>
</evidence>
<dbReference type="EMBL" id="CP102103">
    <property type="protein sequence ID" value="UWZ72802.1"/>
    <property type="molecule type" value="Genomic_DNA"/>
</dbReference>
<dbReference type="RefSeq" id="WP_151348182.1">
    <property type="nucleotide sequence ID" value="NZ_CP102103.1"/>
</dbReference>
<proteinExistence type="predicted"/>
<organism evidence="1 2">
    <name type="scientific">Klebsiella michiganensis</name>
    <dbReference type="NCBI Taxonomy" id="1134687"/>
    <lineage>
        <taxon>Bacteria</taxon>
        <taxon>Pseudomonadati</taxon>
        <taxon>Pseudomonadota</taxon>
        <taxon>Gammaproteobacteria</taxon>
        <taxon>Enterobacterales</taxon>
        <taxon>Enterobacteriaceae</taxon>
        <taxon>Klebsiella/Raoultella group</taxon>
        <taxon>Klebsiella</taxon>
    </lineage>
</organism>
<dbReference type="AlphaFoldDB" id="A0AAX3CLM8"/>
<dbReference type="CDD" id="cd00085">
    <property type="entry name" value="HNHc"/>
    <property type="match status" value="1"/>
</dbReference>
<dbReference type="Proteomes" id="UP001060345">
    <property type="component" value="Chromosome"/>
</dbReference>
<evidence type="ECO:0008006" key="3">
    <source>
        <dbReference type="Google" id="ProtNLM"/>
    </source>
</evidence>
<protein>
    <recommendedName>
        <fullName evidence="3">HNH endonuclease</fullName>
    </recommendedName>
</protein>
<name>A0AAX3CLM8_9ENTR</name>
<dbReference type="InterPro" id="IPR003615">
    <property type="entry name" value="HNH_nuc"/>
</dbReference>
<accession>A0AAX3CLM8</accession>
<evidence type="ECO:0000313" key="2">
    <source>
        <dbReference type="Proteomes" id="UP001060345"/>
    </source>
</evidence>
<reference evidence="1" key="1">
    <citation type="submission" date="2022-08" db="EMBL/GenBank/DDBJ databases">
        <title>Genomic characterization and comparative genomic analysis of a strain of klebsiella michiganensis carrying blaKPC-2 isolated from the blood of children with very preterm bloodstream infection.</title>
        <authorList>
            <person name="Zhang N."/>
        </authorList>
    </citation>
    <scope>NUCLEOTIDE SEQUENCE</scope>
    <source>
        <strain evidence="1">BSI-KPN166</strain>
    </source>
</reference>
<sequence>MRRIWIPFPPHLPTRWNKIYAARIAKVDELDEHVLRSDYIKNHTSWGVLKKWLANISGDKCWYCEAKSSRAPFDVDHFRPKLGITVDGVELKNHNGYYWLAYEWWNFRLSCQRCNRPEKDDSGTRHGKSNEFPIQDERLRCVLPSGSLNLELPRLLDPCVQADCDLLAHGLDGEVKPLAPVGSWEYLRARYTIDWLGFNDWNTPEEKRSRWQTLATLLMIAGNNANPTVIAELKKYLSIDQEYSSFYRSAIGTHRDKAWVEALL</sequence>
<gene>
    <name evidence="1" type="ORF">NP224_21720</name>
</gene>
<dbReference type="Gene3D" id="1.10.30.50">
    <property type="match status" value="1"/>
</dbReference>